<dbReference type="EMBL" id="MJMI01000153">
    <property type="protein sequence ID" value="OLQ84829.1"/>
    <property type="molecule type" value="Genomic_DNA"/>
</dbReference>
<accession>A0ABX3F585</accession>
<organism evidence="3 4">
    <name type="scientific">Vibrio ponticus</name>
    <dbReference type="NCBI Taxonomy" id="265668"/>
    <lineage>
        <taxon>Bacteria</taxon>
        <taxon>Pseudomonadati</taxon>
        <taxon>Pseudomonadota</taxon>
        <taxon>Gammaproteobacteria</taxon>
        <taxon>Vibrionales</taxon>
        <taxon>Vibrionaceae</taxon>
        <taxon>Vibrio</taxon>
    </lineage>
</organism>
<sequence>MFKASGLFCFCLLIYSSKASADHVQCEHVLEVLANKVEDNYAGYADNNRENLNVVRSQLSERMSGQPHSNCLDFLSQWLSSFSDPSLNISFMPAHADEFAIPDHASHNDEPQLTWLSSTVALLELPSFETELATSIKQLISDNYTALESAQGLIVDLRGNNDGSFSPMYSVLELIGANGFQSMWHVLASADNTQYYRRQLTDDLRIQSPSVFDSVTELVASMSAYPNTWVEYSWPKVGGEKNLAALKEIFIIQNHSVGFSGEEFILAAKRNHKVKTFGSKTLGQLDYAEPVPHTILDSYIVYIPSQKRVWLQQSPINNIGLVPDVKLHVAEEEVVEYLHDLMRLKLKVPSMSSSI</sequence>
<dbReference type="RefSeq" id="WP_075652556.1">
    <property type="nucleotide sequence ID" value="NZ_AP019658.1"/>
</dbReference>
<gene>
    <name evidence="3" type="ORF">BIY21_04695</name>
</gene>
<evidence type="ECO:0000256" key="1">
    <source>
        <dbReference type="SAM" id="SignalP"/>
    </source>
</evidence>
<comment type="caution">
    <text evidence="3">The sequence shown here is derived from an EMBL/GenBank/DDBJ whole genome shotgun (WGS) entry which is preliminary data.</text>
</comment>
<protein>
    <recommendedName>
        <fullName evidence="2">Tail specific protease domain-containing protein</fullName>
    </recommendedName>
</protein>
<dbReference type="Pfam" id="PF03572">
    <property type="entry name" value="Peptidase_S41"/>
    <property type="match status" value="1"/>
</dbReference>
<reference evidence="3 4" key="1">
    <citation type="submission" date="2016-09" db="EMBL/GenBank/DDBJ databases">
        <title>Genomic Taxonomy of the Vibrionaceae.</title>
        <authorList>
            <person name="Gonzalez-Castillo A."/>
            <person name="Gomez-Gil B."/>
            <person name="Enciso-Ibarra K."/>
        </authorList>
    </citation>
    <scope>NUCLEOTIDE SEQUENCE [LARGE SCALE GENOMIC DNA]</scope>
    <source>
        <strain evidence="3 4">CAIM 1731</strain>
    </source>
</reference>
<evidence type="ECO:0000259" key="2">
    <source>
        <dbReference type="Pfam" id="PF03572"/>
    </source>
</evidence>
<feature type="chain" id="PRO_5046207697" description="Tail specific protease domain-containing protein" evidence="1">
    <location>
        <begin position="22"/>
        <end position="355"/>
    </location>
</feature>
<feature type="signal peptide" evidence="1">
    <location>
        <begin position="1"/>
        <end position="21"/>
    </location>
</feature>
<evidence type="ECO:0000313" key="3">
    <source>
        <dbReference type="EMBL" id="OLQ84829.1"/>
    </source>
</evidence>
<evidence type="ECO:0000313" key="4">
    <source>
        <dbReference type="Proteomes" id="UP000186206"/>
    </source>
</evidence>
<proteinExistence type="predicted"/>
<dbReference type="InterPro" id="IPR029045">
    <property type="entry name" value="ClpP/crotonase-like_dom_sf"/>
</dbReference>
<dbReference type="Gene3D" id="3.90.226.10">
    <property type="entry name" value="2-enoyl-CoA Hydratase, Chain A, domain 1"/>
    <property type="match status" value="1"/>
</dbReference>
<name>A0ABX3F585_9VIBR</name>
<keyword evidence="1" id="KW-0732">Signal</keyword>
<dbReference type="SUPFAM" id="SSF52096">
    <property type="entry name" value="ClpP/crotonase"/>
    <property type="match status" value="1"/>
</dbReference>
<dbReference type="Proteomes" id="UP000186206">
    <property type="component" value="Unassembled WGS sequence"/>
</dbReference>
<feature type="domain" description="Tail specific protease" evidence="2">
    <location>
        <begin position="120"/>
        <end position="326"/>
    </location>
</feature>
<keyword evidence="4" id="KW-1185">Reference proteome</keyword>
<dbReference type="InterPro" id="IPR005151">
    <property type="entry name" value="Tail-specific_protease"/>
</dbReference>